<evidence type="ECO:0000256" key="1">
    <source>
        <dbReference type="SAM" id="Phobius"/>
    </source>
</evidence>
<dbReference type="Proteomes" id="UP000700596">
    <property type="component" value="Unassembled WGS sequence"/>
</dbReference>
<protein>
    <submittedName>
        <fullName evidence="2">Uncharacterized protein</fullName>
    </submittedName>
</protein>
<keyword evidence="3" id="KW-1185">Reference proteome</keyword>
<proteinExistence type="predicted"/>
<dbReference type="AlphaFoldDB" id="A0A9P9DI06"/>
<gene>
    <name evidence="2" type="ORF">B0J11DRAFT_64447</name>
</gene>
<dbReference type="EMBL" id="JAGMWT010000011">
    <property type="protein sequence ID" value="KAH7119608.1"/>
    <property type="molecule type" value="Genomic_DNA"/>
</dbReference>
<organism evidence="2 3">
    <name type="scientific">Dendryphion nanum</name>
    <dbReference type="NCBI Taxonomy" id="256645"/>
    <lineage>
        <taxon>Eukaryota</taxon>
        <taxon>Fungi</taxon>
        <taxon>Dikarya</taxon>
        <taxon>Ascomycota</taxon>
        <taxon>Pezizomycotina</taxon>
        <taxon>Dothideomycetes</taxon>
        <taxon>Pleosporomycetidae</taxon>
        <taxon>Pleosporales</taxon>
        <taxon>Torulaceae</taxon>
        <taxon>Dendryphion</taxon>
    </lineage>
</organism>
<accession>A0A9P9DI06</accession>
<comment type="caution">
    <text evidence="2">The sequence shown here is derived from an EMBL/GenBank/DDBJ whole genome shotgun (WGS) entry which is preliminary data.</text>
</comment>
<name>A0A9P9DI06_9PLEO</name>
<keyword evidence="1" id="KW-0472">Membrane</keyword>
<evidence type="ECO:0000313" key="3">
    <source>
        <dbReference type="Proteomes" id="UP000700596"/>
    </source>
</evidence>
<reference evidence="2" key="1">
    <citation type="journal article" date="2021" name="Nat. Commun.">
        <title>Genetic determinants of endophytism in the Arabidopsis root mycobiome.</title>
        <authorList>
            <person name="Mesny F."/>
            <person name="Miyauchi S."/>
            <person name="Thiergart T."/>
            <person name="Pickel B."/>
            <person name="Atanasova L."/>
            <person name="Karlsson M."/>
            <person name="Huettel B."/>
            <person name="Barry K.W."/>
            <person name="Haridas S."/>
            <person name="Chen C."/>
            <person name="Bauer D."/>
            <person name="Andreopoulos W."/>
            <person name="Pangilinan J."/>
            <person name="LaButti K."/>
            <person name="Riley R."/>
            <person name="Lipzen A."/>
            <person name="Clum A."/>
            <person name="Drula E."/>
            <person name="Henrissat B."/>
            <person name="Kohler A."/>
            <person name="Grigoriev I.V."/>
            <person name="Martin F.M."/>
            <person name="Hacquard S."/>
        </authorList>
    </citation>
    <scope>NUCLEOTIDE SEQUENCE</scope>
    <source>
        <strain evidence="2">MPI-CAGE-CH-0243</strain>
    </source>
</reference>
<keyword evidence="1" id="KW-1133">Transmembrane helix</keyword>
<feature type="transmembrane region" description="Helical" evidence="1">
    <location>
        <begin position="89"/>
        <end position="116"/>
    </location>
</feature>
<sequence length="117" mass="13353">MMAMYIGVSRIGRTGSSIVFTSFRDLEILPYLAFIPSYFRFLPMFAPLSWRGLTPYFFSAISITFASLLPEPAREVKDCSCIPTFSPYLFFFLCRAPCVARICLLHIVIFLPLAYLV</sequence>
<feature type="transmembrane region" description="Helical" evidence="1">
    <location>
        <begin position="53"/>
        <end position="69"/>
    </location>
</feature>
<evidence type="ECO:0000313" key="2">
    <source>
        <dbReference type="EMBL" id="KAH7119608.1"/>
    </source>
</evidence>
<keyword evidence="1" id="KW-0812">Transmembrane</keyword>